<dbReference type="InterPro" id="IPR016024">
    <property type="entry name" value="ARM-type_fold"/>
</dbReference>
<comment type="caution">
    <text evidence="1">The sequence shown here is derived from an EMBL/GenBank/DDBJ whole genome shotgun (WGS) entry which is preliminary data.</text>
</comment>
<evidence type="ECO:0000313" key="2">
    <source>
        <dbReference type="Proteomes" id="UP000028547"/>
    </source>
</evidence>
<dbReference type="Proteomes" id="UP000028547">
    <property type="component" value="Unassembled WGS sequence"/>
</dbReference>
<dbReference type="Gene3D" id="1.25.10.10">
    <property type="entry name" value="Leucine-rich Repeat Variant"/>
    <property type="match status" value="1"/>
</dbReference>
<dbReference type="SUPFAM" id="SSF48371">
    <property type="entry name" value="ARM repeat"/>
    <property type="match status" value="1"/>
</dbReference>
<proteinExistence type="predicted"/>
<organism evidence="1 2">
    <name type="scientific">Archangium violaceum Cb vi76</name>
    <dbReference type="NCBI Taxonomy" id="1406225"/>
    <lineage>
        <taxon>Bacteria</taxon>
        <taxon>Pseudomonadati</taxon>
        <taxon>Myxococcota</taxon>
        <taxon>Myxococcia</taxon>
        <taxon>Myxococcales</taxon>
        <taxon>Cystobacterineae</taxon>
        <taxon>Archangiaceae</taxon>
        <taxon>Archangium</taxon>
    </lineage>
</organism>
<evidence type="ECO:0008006" key="3">
    <source>
        <dbReference type="Google" id="ProtNLM"/>
    </source>
</evidence>
<sequence length="418" mass="46959">MTQEKSAREELEHWSAVDLDSAEDARQAARIVVDFEAHPEKYTDPEDIVSPFSNIVGLFQQPTSKEAAVTLRAEALPSLLRLYDARLREWRKAGPQEGYDSAASDLLFVLKIFAMYRGEEPLQRIIDAARIPLSPDGYMWSTVLSALVNAEKEAATRVASALAEPLPPGFIAVALLDMANTLAREHGVTSHPFDTPRGHELLRSFLTDEDPDHFSYAHSATASLPFLTDSREFFALALEHPDVGVRMEAAWAAARGGDALAVARLQDWSKDPRTRKRAVTYLTELGLQPAPVPEKELPRLEAMAEMILWLEYPTEFGRAPDHIEVYDHRRLFWPPTKDERDVWLFKYRYEEEGGEPEEGVGMVGSVTFALFGEATADLSPEDIYALHCVWELQQEGDERAPKERTIQAGRKLLGFLVN</sequence>
<dbReference type="InterPro" id="IPR011989">
    <property type="entry name" value="ARM-like"/>
</dbReference>
<evidence type="ECO:0000313" key="1">
    <source>
        <dbReference type="EMBL" id="KFA93533.1"/>
    </source>
</evidence>
<reference evidence="1 2" key="1">
    <citation type="submission" date="2014-07" db="EMBL/GenBank/DDBJ databases">
        <title>Draft Genome Sequence of Gephyronic Acid Producer, Cystobacter violaceus Strain Cb vi76.</title>
        <authorList>
            <person name="Stevens D.C."/>
            <person name="Young J."/>
            <person name="Carmichael R."/>
            <person name="Tan J."/>
            <person name="Taylor R.E."/>
        </authorList>
    </citation>
    <scope>NUCLEOTIDE SEQUENCE [LARGE SCALE GENOMIC DNA]</scope>
    <source>
        <strain evidence="1 2">Cb vi76</strain>
    </source>
</reference>
<gene>
    <name evidence="1" type="ORF">Q664_08720</name>
</gene>
<protein>
    <recommendedName>
        <fullName evidence="3">HEAT repeat domain-containing protein</fullName>
    </recommendedName>
</protein>
<dbReference type="EMBL" id="JPMI01000048">
    <property type="protein sequence ID" value="KFA93533.1"/>
    <property type="molecule type" value="Genomic_DNA"/>
</dbReference>
<name>A0A084SYJ8_9BACT</name>
<dbReference type="RefSeq" id="WP_043391993.1">
    <property type="nucleotide sequence ID" value="NZ_JPMI01000048.1"/>
</dbReference>
<dbReference type="AlphaFoldDB" id="A0A084SYJ8"/>
<accession>A0A084SYJ8</accession>